<dbReference type="NCBIfam" id="TIGR00996">
    <property type="entry name" value="Mtu_fam_mce"/>
    <property type="match status" value="1"/>
</dbReference>
<dbReference type="PANTHER" id="PTHR33371:SF16">
    <property type="entry name" value="MCE-FAMILY PROTEIN MCE3F"/>
    <property type="match status" value="1"/>
</dbReference>
<dbReference type="Pfam" id="PF02470">
    <property type="entry name" value="MlaD"/>
    <property type="match status" value="1"/>
</dbReference>
<dbReference type="InterPro" id="IPR052336">
    <property type="entry name" value="MlaD_Phospholipid_Transporter"/>
</dbReference>
<evidence type="ECO:0000256" key="1">
    <source>
        <dbReference type="SAM" id="MobiDB-lite"/>
    </source>
</evidence>
<dbReference type="PATRIC" id="fig|1441730.3.peg.4175"/>
<dbReference type="GO" id="GO:0005576">
    <property type="term" value="C:extracellular region"/>
    <property type="evidence" value="ECO:0007669"/>
    <property type="project" value="TreeGrafter"/>
</dbReference>
<name>A0A0V9UGA6_9NOCA</name>
<dbReference type="AlphaFoldDB" id="A0A0V9UGA6"/>
<organism evidence="4 5">
    <name type="scientific">Rhodococcus pyridinivorans KG-16</name>
    <dbReference type="NCBI Taxonomy" id="1441730"/>
    <lineage>
        <taxon>Bacteria</taxon>
        <taxon>Bacillati</taxon>
        <taxon>Actinomycetota</taxon>
        <taxon>Actinomycetes</taxon>
        <taxon>Mycobacteriales</taxon>
        <taxon>Nocardiaceae</taxon>
        <taxon>Rhodococcus</taxon>
    </lineage>
</organism>
<dbReference type="RefSeq" id="WP_060653401.1">
    <property type="nucleotide sequence ID" value="NZ_AZXY01000011.1"/>
</dbReference>
<dbReference type="Pfam" id="PF11887">
    <property type="entry name" value="Mce4_CUP1"/>
    <property type="match status" value="1"/>
</dbReference>
<reference evidence="5" key="1">
    <citation type="submission" date="2015-01" db="EMBL/GenBank/DDBJ databases">
        <title>Draft genome sequence of Rhodococcus pyridinivorans strain KG-16, a hydrocarbon-degrading bacterium.</title>
        <authorList>
            <person name="Aggarwal R.K."/>
            <person name="Dawar C."/>
        </authorList>
    </citation>
    <scope>NUCLEOTIDE SEQUENCE [LARGE SCALE GENOMIC DNA]</scope>
    <source>
        <strain evidence="5">KG-16</strain>
    </source>
</reference>
<reference evidence="4 5" key="2">
    <citation type="journal article" date="2016" name="Genome Announc.">
        <title>Draft Genome Sequence of a Versatile Hydrocarbon-Degrading Bacterium, Rhodococcus pyridinivorans Strain KG-16, Collected from Oil Fields in India.</title>
        <authorList>
            <person name="Aggarwal R.K."/>
            <person name="Dawar C."/>
            <person name="Phanindranath R."/>
            <person name="Mutnuri L."/>
            <person name="Dayal A.M."/>
        </authorList>
    </citation>
    <scope>NUCLEOTIDE SEQUENCE [LARGE SCALE GENOMIC DNA]</scope>
    <source>
        <strain evidence="4 5">KG-16</strain>
    </source>
</reference>
<dbReference type="InterPro" id="IPR024516">
    <property type="entry name" value="Mce_C"/>
</dbReference>
<dbReference type="Proteomes" id="UP000053060">
    <property type="component" value="Unassembled WGS sequence"/>
</dbReference>
<evidence type="ECO:0000259" key="2">
    <source>
        <dbReference type="Pfam" id="PF02470"/>
    </source>
</evidence>
<evidence type="ECO:0000313" key="5">
    <source>
        <dbReference type="Proteomes" id="UP000053060"/>
    </source>
</evidence>
<evidence type="ECO:0000259" key="3">
    <source>
        <dbReference type="Pfam" id="PF11887"/>
    </source>
</evidence>
<dbReference type="EMBL" id="AZXY01000011">
    <property type="protein sequence ID" value="KSZ57044.1"/>
    <property type="molecule type" value="Genomic_DNA"/>
</dbReference>
<accession>A0A0V9UGA6</accession>
<feature type="domain" description="Mammalian cell entry C-terminal" evidence="3">
    <location>
        <begin position="119"/>
        <end position="312"/>
    </location>
</feature>
<protein>
    <submittedName>
        <fullName evidence="4">Mammalian cell entry protein</fullName>
    </submittedName>
</protein>
<feature type="region of interest" description="Disordered" evidence="1">
    <location>
        <begin position="343"/>
        <end position="368"/>
    </location>
</feature>
<comment type="caution">
    <text evidence="4">The sequence shown here is derived from an EMBL/GenBank/DDBJ whole genome shotgun (WGS) entry which is preliminary data.</text>
</comment>
<dbReference type="PANTHER" id="PTHR33371">
    <property type="entry name" value="INTERMEMBRANE PHOSPHOLIPID TRANSPORT SYSTEM BINDING PROTEIN MLAD-RELATED"/>
    <property type="match status" value="1"/>
</dbReference>
<dbReference type="InterPro" id="IPR003399">
    <property type="entry name" value="Mce/MlaD"/>
</dbReference>
<evidence type="ECO:0000313" key="4">
    <source>
        <dbReference type="EMBL" id="KSZ57044.1"/>
    </source>
</evidence>
<gene>
    <name evidence="4" type="ORF">Z045_19965</name>
</gene>
<feature type="domain" description="Mce/MlaD" evidence="2">
    <location>
        <begin position="38"/>
        <end position="112"/>
    </location>
</feature>
<proteinExistence type="predicted"/>
<sequence>MKKIVVVQLVLFVITALTVVPYGIYYIVGPTGVGDRINIHATVDNALGVGEGTVVTYRGVQAGMVTGIGFDPETRRVRLDFALDGDTRVPVDSYAKITQGTMAGMLNVDIFPRVDHAPYLADGDEIAMPAEEQPTQISETLAHTVDLLETIDPAVISTVGQELGSAFEGLGPDLARLVTDADRISAQLAEDAPAVAELLDRAAGLTGTMAENSTEFVDGMASARTVAESLQANEDRIASMMATGPDAMRRADEALGANQESFSAVLANLGTVGPVISDRSAALRTGLDAIPRGLAALESIVHGDRADFALIATQGPACYYDNPRRALGDTSPIEPNLDYYCPPGQDLEQRGSRNAPRPNDLGLGGTTPGTVIGPPVVADPILIPSGTELLYFWKSLLEGNTHGTR</sequence>
<dbReference type="InterPro" id="IPR005693">
    <property type="entry name" value="Mce"/>
</dbReference>